<reference evidence="4" key="1">
    <citation type="journal article" date="2015" name="Sci. Rep.">
        <title>Tissue- and time-dependent transcription in Ixodes ricinus salivary glands and midguts when blood feeding on the vertebrate host.</title>
        <authorList>
            <person name="Kotsyfakis M."/>
            <person name="Schwarz A."/>
            <person name="Erhart J."/>
            <person name="Ribeiro J.M."/>
        </authorList>
    </citation>
    <scope>NUCLEOTIDE SEQUENCE</scope>
    <source>
        <tissue evidence="4">Salivary gland and midgut</tissue>
    </source>
</reference>
<dbReference type="CDD" id="cd22149">
    <property type="entry name" value="F-box_DmSKP2-like"/>
    <property type="match status" value="1"/>
</dbReference>
<dbReference type="SMART" id="SM00256">
    <property type="entry name" value="FBOX"/>
    <property type="match status" value="1"/>
</dbReference>
<dbReference type="InterPro" id="IPR036047">
    <property type="entry name" value="F-box-like_dom_sf"/>
</dbReference>
<dbReference type="EMBL" id="GANP01005770">
    <property type="protein sequence ID" value="JAB78698.1"/>
    <property type="molecule type" value="mRNA"/>
</dbReference>
<feature type="region of interest" description="Disordered" evidence="2">
    <location>
        <begin position="82"/>
        <end position="107"/>
    </location>
</feature>
<feature type="domain" description="F-box" evidence="3">
    <location>
        <begin position="144"/>
        <end position="190"/>
    </location>
</feature>
<dbReference type="PROSITE" id="PS50181">
    <property type="entry name" value="FBOX"/>
    <property type="match status" value="1"/>
</dbReference>
<name>V5HW92_IXORI</name>
<dbReference type="Pfam" id="PF12937">
    <property type="entry name" value="F-box-like"/>
    <property type="match status" value="1"/>
</dbReference>
<dbReference type="SMART" id="SM00367">
    <property type="entry name" value="LRR_CC"/>
    <property type="match status" value="5"/>
</dbReference>
<evidence type="ECO:0000256" key="2">
    <source>
        <dbReference type="SAM" id="MobiDB-lite"/>
    </source>
</evidence>
<dbReference type="SUPFAM" id="SSF52047">
    <property type="entry name" value="RNI-like"/>
    <property type="match status" value="1"/>
</dbReference>
<keyword evidence="1" id="KW-0833">Ubl conjugation pathway</keyword>
<dbReference type="FunFam" id="3.80.10.10:FF:001010">
    <property type="entry name" value="S-phase kinase-associated protein 2"/>
    <property type="match status" value="1"/>
</dbReference>
<protein>
    <submittedName>
        <fullName evidence="4">Putative s-phase kinase-associated protein</fullName>
    </submittedName>
</protein>
<sequence length="475" mass="52896">MERRPLEDATKANQPLRKKKCTAGIRVDDLKGAKSTSILSGYFDHDDFDDEDASSDENWDATSAQQVRGDILEEMGVQYLDGPCSQDRRDRTPVSVPNAWRVPPIPPQPSAVQAVRSGRNVPLQAFYNEFVLHKRNKQDVDAGNDLFMKLSDETILDIFKWLPKPVLASCGRVCRRWSHLAFDESLWRRLDLAKRYLNPGVLRLVLSRGVVVLKLAMSEVKGPLFDGDTPLCHPVDSRFSKLQYLDLSMASIPTKTLAQLLSTCSQLKKLSLEHCTLSDQICSLLAANPDLECLNMAMSKGFTSEGLLHIAKGCRRLTAWNLAWTEMNHEKVTVVVENVTPDMRELNIAGCRGALSDAHVQRLVAQCPGLTVLDISDAIHVTSEVIEAVAGGLRNLKRLGVSRCYKIKPASYLTLNKMESLRHLAVFGVLADCALVTLRKGLPRVEINKELFSTVARPTIGISRRSSIWGLKVRD</sequence>
<proteinExistence type="evidence at transcript level"/>
<dbReference type="Gene3D" id="3.80.10.10">
    <property type="entry name" value="Ribonuclease Inhibitor"/>
    <property type="match status" value="1"/>
</dbReference>
<dbReference type="PANTHER" id="PTHR13318">
    <property type="entry name" value="PARTNER OF PAIRED, ISOFORM B-RELATED"/>
    <property type="match status" value="1"/>
</dbReference>
<feature type="compositionally biased region" description="Acidic residues" evidence="2">
    <location>
        <begin position="46"/>
        <end position="59"/>
    </location>
</feature>
<dbReference type="InterPro" id="IPR032675">
    <property type="entry name" value="LRR_dom_sf"/>
</dbReference>
<dbReference type="GO" id="GO:0019005">
    <property type="term" value="C:SCF ubiquitin ligase complex"/>
    <property type="evidence" value="ECO:0007669"/>
    <property type="project" value="TreeGrafter"/>
</dbReference>
<evidence type="ECO:0000256" key="1">
    <source>
        <dbReference type="ARBA" id="ARBA00022786"/>
    </source>
</evidence>
<accession>V5HW92</accession>
<dbReference type="GO" id="GO:0031146">
    <property type="term" value="P:SCF-dependent proteasomal ubiquitin-dependent protein catabolic process"/>
    <property type="evidence" value="ECO:0007669"/>
    <property type="project" value="TreeGrafter"/>
</dbReference>
<dbReference type="InterPro" id="IPR006553">
    <property type="entry name" value="Leu-rich_rpt_Cys-con_subtyp"/>
</dbReference>
<evidence type="ECO:0000259" key="3">
    <source>
        <dbReference type="PROSITE" id="PS50181"/>
    </source>
</evidence>
<dbReference type="GO" id="GO:0016301">
    <property type="term" value="F:kinase activity"/>
    <property type="evidence" value="ECO:0007669"/>
    <property type="project" value="UniProtKB-KW"/>
</dbReference>
<dbReference type="InterPro" id="IPR001810">
    <property type="entry name" value="F-box_dom"/>
</dbReference>
<organism evidence="4">
    <name type="scientific">Ixodes ricinus</name>
    <name type="common">Common tick</name>
    <name type="synonym">Acarus ricinus</name>
    <dbReference type="NCBI Taxonomy" id="34613"/>
    <lineage>
        <taxon>Eukaryota</taxon>
        <taxon>Metazoa</taxon>
        <taxon>Ecdysozoa</taxon>
        <taxon>Arthropoda</taxon>
        <taxon>Chelicerata</taxon>
        <taxon>Arachnida</taxon>
        <taxon>Acari</taxon>
        <taxon>Parasitiformes</taxon>
        <taxon>Ixodida</taxon>
        <taxon>Ixodoidea</taxon>
        <taxon>Ixodidae</taxon>
        <taxon>Ixodinae</taxon>
        <taxon>Ixodes</taxon>
    </lineage>
</organism>
<dbReference type="AlphaFoldDB" id="V5HW92"/>
<evidence type="ECO:0000313" key="4">
    <source>
        <dbReference type="EMBL" id="JAB78698.1"/>
    </source>
</evidence>
<keyword evidence="4" id="KW-0418">Kinase</keyword>
<feature type="region of interest" description="Disordered" evidence="2">
    <location>
        <begin position="44"/>
        <end position="63"/>
    </location>
</feature>
<keyword evidence="4" id="KW-0808">Transferase</keyword>
<dbReference type="SUPFAM" id="SSF81383">
    <property type="entry name" value="F-box domain"/>
    <property type="match status" value="1"/>
</dbReference>